<comment type="caution">
    <text evidence="6">The sequence shown here is derived from an EMBL/GenBank/DDBJ whole genome shotgun (WGS) entry which is preliminary data.</text>
</comment>
<evidence type="ECO:0000256" key="2">
    <source>
        <dbReference type="ARBA" id="ARBA00022801"/>
    </source>
</evidence>
<evidence type="ECO:0000259" key="5">
    <source>
        <dbReference type="PROSITE" id="PS51764"/>
    </source>
</evidence>
<dbReference type="SUPFAM" id="SSF51445">
    <property type="entry name" value="(Trans)glycosidases"/>
    <property type="match status" value="1"/>
</dbReference>
<dbReference type="InterPro" id="IPR000805">
    <property type="entry name" value="Glyco_hydro_26"/>
</dbReference>
<keyword evidence="3 4" id="KW-0326">Glycosidase</keyword>
<dbReference type="PANTHER" id="PTHR40079">
    <property type="entry name" value="MANNAN ENDO-1,4-BETA-MANNOSIDASE E-RELATED"/>
    <property type="match status" value="1"/>
</dbReference>
<dbReference type="GO" id="GO:0016787">
    <property type="term" value="F:hydrolase activity"/>
    <property type="evidence" value="ECO:0007669"/>
    <property type="project" value="UniProtKB-KW"/>
</dbReference>
<keyword evidence="7" id="KW-1185">Reference proteome</keyword>
<evidence type="ECO:0000313" key="6">
    <source>
        <dbReference type="EMBL" id="MFC5067810.1"/>
    </source>
</evidence>
<feature type="domain" description="GH26" evidence="5">
    <location>
        <begin position="1"/>
        <end position="328"/>
    </location>
</feature>
<evidence type="ECO:0000256" key="4">
    <source>
        <dbReference type="PROSITE-ProRule" id="PRU01100"/>
    </source>
</evidence>
<dbReference type="Gene3D" id="3.20.20.80">
    <property type="entry name" value="Glycosidases"/>
    <property type="match status" value="1"/>
</dbReference>
<dbReference type="EMBL" id="JBHSJF010000006">
    <property type="protein sequence ID" value="MFC5067810.1"/>
    <property type="molecule type" value="Genomic_DNA"/>
</dbReference>
<gene>
    <name evidence="6" type="ORF">ACFPFW_07240</name>
</gene>
<protein>
    <submittedName>
        <fullName evidence="6">Glycosyl hydrolase</fullName>
    </submittedName>
</protein>
<dbReference type="Pfam" id="PF02156">
    <property type="entry name" value="Glyco_hydro_26"/>
    <property type="match status" value="1"/>
</dbReference>
<name>A0ABV9Z232_9HYPH</name>
<accession>A0ABV9Z232</accession>
<feature type="active site" description="Proton donor" evidence="4">
    <location>
        <position position="133"/>
    </location>
</feature>
<feature type="active site" description="Nucleophile" evidence="4">
    <location>
        <position position="251"/>
    </location>
</feature>
<dbReference type="Proteomes" id="UP001595796">
    <property type="component" value="Unassembled WGS sequence"/>
</dbReference>
<dbReference type="PANTHER" id="PTHR40079:SF4">
    <property type="entry name" value="GH26 DOMAIN-CONTAINING PROTEIN-RELATED"/>
    <property type="match status" value="1"/>
</dbReference>
<dbReference type="RefSeq" id="WP_114956617.1">
    <property type="nucleotide sequence ID" value="NZ_JBHSJF010000006.1"/>
</dbReference>
<dbReference type="InterPro" id="IPR022790">
    <property type="entry name" value="GH26_dom"/>
</dbReference>
<evidence type="ECO:0000256" key="1">
    <source>
        <dbReference type="ARBA" id="ARBA00007754"/>
    </source>
</evidence>
<keyword evidence="2 4" id="KW-0378">Hydrolase</keyword>
<proteinExistence type="inferred from homology"/>
<reference evidence="7" key="1">
    <citation type="journal article" date="2019" name="Int. J. Syst. Evol. Microbiol.">
        <title>The Global Catalogue of Microorganisms (GCM) 10K type strain sequencing project: providing services to taxonomists for standard genome sequencing and annotation.</title>
        <authorList>
            <consortium name="The Broad Institute Genomics Platform"/>
            <consortium name="The Broad Institute Genome Sequencing Center for Infectious Disease"/>
            <person name="Wu L."/>
            <person name="Ma J."/>
        </authorList>
    </citation>
    <scope>NUCLEOTIDE SEQUENCE [LARGE SCALE GENOMIC DNA]</scope>
    <source>
        <strain evidence="7">CGMCC 1.16444</strain>
    </source>
</reference>
<organism evidence="6 7">
    <name type="scientific">Flaviflagellibacter deserti</name>
    <dbReference type="NCBI Taxonomy" id="2267266"/>
    <lineage>
        <taxon>Bacteria</taxon>
        <taxon>Pseudomonadati</taxon>
        <taxon>Pseudomonadota</taxon>
        <taxon>Alphaproteobacteria</taxon>
        <taxon>Hyphomicrobiales</taxon>
        <taxon>Flaviflagellibacter</taxon>
    </lineage>
</organism>
<sequence>MIGLGLSLPEVAALSACPQNVPFDMSRRFGIYVNSAADGPAYEAWLGAPADQVMLMLRRENWANFINYISSDAAAASVIGRPFHWSVPNMVNGTTLAQAAAGNFDAYYVQAAQQIVLNHNEASGPIVIRGPWEFNGGWQIWDSYGKEADFIGAWQRLVSAFRTISDRFRFSWCPNERHYRDGTPYDPGLAYPGDDYVDIIGMDVYLNAADWTGFTDIQAVWNYKVNSPTGFGMRWAADFAVAHGKRFALDEWGLCSKDPSNVVRDASYYVAQMSAFLFANNALYANYWESNSGKACRLGGDQYPLTGAEFRKQFGPPVFTSPVVGTVDEGDSFSIGLATTSPVPTTFAISGGPEAASFAIAGANLTAPDSLSAGDHVVEVSAIQNGARGLTGAMTFTLTVAEALWTPAAFGADLLDWWRADNLASLTTDGSNRVSKWISQTGNGRSMDQGSDAAKPIYESTGMNGGPCLSFNGTQHMTQTVITGLPAVADAIGHAALIHGDASLSSGFKYWFSDADASGAYRSWGSGNGNVRFQGSGSQSGISMAGLDVCVVHSLDAGASPKTSRLKVNGGTRASASVAVNTETFTRSTLGGQGSSGNGIGNISSLKVREIVRLKRAPTDAEVEKLEAYLCWQAGLASLLPSAHPYRNAAPTL</sequence>
<dbReference type="InterPro" id="IPR017853">
    <property type="entry name" value="GH"/>
</dbReference>
<dbReference type="PROSITE" id="PS51764">
    <property type="entry name" value="GH26"/>
    <property type="match status" value="1"/>
</dbReference>
<evidence type="ECO:0000313" key="7">
    <source>
        <dbReference type="Proteomes" id="UP001595796"/>
    </source>
</evidence>
<evidence type="ECO:0000256" key="3">
    <source>
        <dbReference type="ARBA" id="ARBA00023295"/>
    </source>
</evidence>
<comment type="similarity">
    <text evidence="1 4">Belongs to the glycosyl hydrolase 26 family.</text>
</comment>